<evidence type="ECO:0000313" key="2">
    <source>
        <dbReference type="Proteomes" id="UP000076738"/>
    </source>
</evidence>
<proteinExistence type="predicted"/>
<accession>A0A167JQT7</accession>
<keyword evidence="2" id="KW-1185">Reference proteome</keyword>
<organism evidence="1 2">
    <name type="scientific">Calocera viscosa (strain TUFC12733)</name>
    <dbReference type="NCBI Taxonomy" id="1330018"/>
    <lineage>
        <taxon>Eukaryota</taxon>
        <taxon>Fungi</taxon>
        <taxon>Dikarya</taxon>
        <taxon>Basidiomycota</taxon>
        <taxon>Agaricomycotina</taxon>
        <taxon>Dacrymycetes</taxon>
        <taxon>Dacrymycetales</taxon>
        <taxon>Dacrymycetaceae</taxon>
        <taxon>Calocera</taxon>
    </lineage>
</organism>
<name>A0A167JQT7_CALVF</name>
<evidence type="ECO:0000313" key="1">
    <source>
        <dbReference type="EMBL" id="KZO93808.1"/>
    </source>
</evidence>
<sequence length="151" mass="17562">MVTCIVVGFHPENQRSRGAITPSNWLTIRYPKGRFSDNRSTNKSPRDAGRQVYPLLSLAQERNCCIVQRCNRSRRRNLFRKRFFVLRQRLLQHSCIANRRPGGQLGYRDGPAFQFCRARWPPFCLQGGDSSVRGQFKGGIQRRHDRSQARV</sequence>
<gene>
    <name evidence="1" type="ORF">CALVIDRAFT_243469</name>
</gene>
<dbReference type="Proteomes" id="UP000076738">
    <property type="component" value="Unassembled WGS sequence"/>
</dbReference>
<dbReference type="AlphaFoldDB" id="A0A167JQT7"/>
<dbReference type="EMBL" id="KV417299">
    <property type="protein sequence ID" value="KZO93808.1"/>
    <property type="molecule type" value="Genomic_DNA"/>
</dbReference>
<protein>
    <submittedName>
        <fullName evidence="1">Uncharacterized protein</fullName>
    </submittedName>
</protein>
<reference evidence="1 2" key="1">
    <citation type="journal article" date="2016" name="Mol. Biol. Evol.">
        <title>Comparative Genomics of Early-Diverging Mushroom-Forming Fungi Provides Insights into the Origins of Lignocellulose Decay Capabilities.</title>
        <authorList>
            <person name="Nagy L.G."/>
            <person name="Riley R."/>
            <person name="Tritt A."/>
            <person name="Adam C."/>
            <person name="Daum C."/>
            <person name="Floudas D."/>
            <person name="Sun H."/>
            <person name="Yadav J.S."/>
            <person name="Pangilinan J."/>
            <person name="Larsson K.H."/>
            <person name="Matsuura K."/>
            <person name="Barry K."/>
            <person name="Labutti K."/>
            <person name="Kuo R."/>
            <person name="Ohm R.A."/>
            <person name="Bhattacharya S.S."/>
            <person name="Shirouzu T."/>
            <person name="Yoshinaga Y."/>
            <person name="Martin F.M."/>
            <person name="Grigoriev I.V."/>
            <person name="Hibbett D.S."/>
        </authorList>
    </citation>
    <scope>NUCLEOTIDE SEQUENCE [LARGE SCALE GENOMIC DNA]</scope>
    <source>
        <strain evidence="1 2">TUFC12733</strain>
    </source>
</reference>